<dbReference type="NCBIfam" id="TIGR00099">
    <property type="entry name" value="Cof-subfamily"/>
    <property type="match status" value="1"/>
</dbReference>
<evidence type="ECO:0000313" key="1">
    <source>
        <dbReference type="EMBL" id="KRL45925.1"/>
    </source>
</evidence>
<keyword evidence="1" id="KW-0378">Hydrolase</keyword>
<dbReference type="InterPro" id="IPR000150">
    <property type="entry name" value="Cof"/>
</dbReference>
<dbReference type="PANTHER" id="PTHR10000:SF8">
    <property type="entry name" value="HAD SUPERFAMILY HYDROLASE-LIKE, TYPE 3"/>
    <property type="match status" value="1"/>
</dbReference>
<dbReference type="Proteomes" id="UP000050872">
    <property type="component" value="Unassembled WGS sequence"/>
</dbReference>
<dbReference type="OrthoDB" id="9790031at2"/>
<organism evidence="1 2">
    <name type="scientific">Companilactobacillus mindensis DSM 14500</name>
    <dbReference type="NCBI Taxonomy" id="1423770"/>
    <lineage>
        <taxon>Bacteria</taxon>
        <taxon>Bacillati</taxon>
        <taxon>Bacillota</taxon>
        <taxon>Bacilli</taxon>
        <taxon>Lactobacillales</taxon>
        <taxon>Lactobacillaceae</taxon>
        <taxon>Companilactobacillus</taxon>
    </lineage>
</organism>
<keyword evidence="2" id="KW-1185">Reference proteome</keyword>
<dbReference type="GO" id="GO:0000287">
    <property type="term" value="F:magnesium ion binding"/>
    <property type="evidence" value="ECO:0007669"/>
    <property type="project" value="TreeGrafter"/>
</dbReference>
<sequence length="254" mass="28456">MNYKLIAIDMDGTLLNSKSKISAANKQAVTEAVKQGTQIVICTGRPYKEALVFAKELGLNQTDQYIIDYGGSMIQDDSGKVIYQKVLRNQECTDIAQTLFANKINYHLIDTKGNLYDSDQDWTEKRMLQPKLSILKFLVSGHKGKIAKWAEFLHEQYDSDYFVVKTSPKEVELCPKNVNKGTALEHLIKYLKLKPNQVAAIGDMDNDLPMMKVAGLSIAMGNANDNIKQACDVETLDNDHDGVSATIEKYILEK</sequence>
<dbReference type="PANTHER" id="PTHR10000">
    <property type="entry name" value="PHOSPHOSERINE PHOSPHATASE"/>
    <property type="match status" value="1"/>
</dbReference>
<dbReference type="InterPro" id="IPR006379">
    <property type="entry name" value="HAD-SF_hydro_IIB"/>
</dbReference>
<dbReference type="SFLD" id="SFLDG01140">
    <property type="entry name" value="C2.B:_Phosphomannomutase_and_P"/>
    <property type="match status" value="1"/>
</dbReference>
<proteinExistence type="predicted"/>
<comment type="caution">
    <text evidence="1">The sequence shown here is derived from an EMBL/GenBank/DDBJ whole genome shotgun (WGS) entry which is preliminary data.</text>
</comment>
<evidence type="ECO:0000313" key="2">
    <source>
        <dbReference type="Proteomes" id="UP000050872"/>
    </source>
</evidence>
<name>A0A0R1QUK3_9LACO</name>
<dbReference type="Pfam" id="PF08282">
    <property type="entry name" value="Hydrolase_3"/>
    <property type="match status" value="1"/>
</dbReference>
<dbReference type="AlphaFoldDB" id="A0A0R1QUK3"/>
<dbReference type="GO" id="GO:0005829">
    <property type="term" value="C:cytosol"/>
    <property type="evidence" value="ECO:0007669"/>
    <property type="project" value="TreeGrafter"/>
</dbReference>
<dbReference type="CDD" id="cd07516">
    <property type="entry name" value="HAD_Pase"/>
    <property type="match status" value="1"/>
</dbReference>
<dbReference type="STRING" id="1423770.FD29_GL001928"/>
<dbReference type="NCBIfam" id="TIGR01484">
    <property type="entry name" value="HAD-SF-IIB"/>
    <property type="match status" value="1"/>
</dbReference>
<accession>A0A0R1QUK3</accession>
<gene>
    <name evidence="1" type="ORF">FD29_GL001928</name>
</gene>
<dbReference type="RefSeq" id="WP_057887149.1">
    <property type="nucleotide sequence ID" value="NZ_AZEZ01000004.1"/>
</dbReference>
<dbReference type="SFLD" id="SFLDS00003">
    <property type="entry name" value="Haloacid_Dehalogenase"/>
    <property type="match status" value="1"/>
</dbReference>
<dbReference type="InterPro" id="IPR023214">
    <property type="entry name" value="HAD_sf"/>
</dbReference>
<dbReference type="Gene3D" id="3.30.1240.10">
    <property type="match status" value="1"/>
</dbReference>
<protein>
    <submittedName>
        <fullName evidence="1">Cof-like hydrolase</fullName>
    </submittedName>
</protein>
<dbReference type="SUPFAM" id="SSF56784">
    <property type="entry name" value="HAD-like"/>
    <property type="match status" value="1"/>
</dbReference>
<dbReference type="InterPro" id="IPR036412">
    <property type="entry name" value="HAD-like_sf"/>
</dbReference>
<dbReference type="EMBL" id="AZEZ01000004">
    <property type="protein sequence ID" value="KRL45925.1"/>
    <property type="molecule type" value="Genomic_DNA"/>
</dbReference>
<reference evidence="1 2" key="1">
    <citation type="journal article" date="2015" name="Genome Announc.">
        <title>Expanding the biotechnology potential of lactobacilli through comparative genomics of 213 strains and associated genera.</title>
        <authorList>
            <person name="Sun Z."/>
            <person name="Harris H.M."/>
            <person name="McCann A."/>
            <person name="Guo C."/>
            <person name="Argimon S."/>
            <person name="Zhang W."/>
            <person name="Yang X."/>
            <person name="Jeffery I.B."/>
            <person name="Cooney J.C."/>
            <person name="Kagawa T.F."/>
            <person name="Liu W."/>
            <person name="Song Y."/>
            <person name="Salvetti E."/>
            <person name="Wrobel A."/>
            <person name="Rasinkangas P."/>
            <person name="Parkhill J."/>
            <person name="Rea M.C."/>
            <person name="O'Sullivan O."/>
            <person name="Ritari J."/>
            <person name="Douillard F.P."/>
            <person name="Paul Ross R."/>
            <person name="Yang R."/>
            <person name="Briner A.E."/>
            <person name="Felis G.E."/>
            <person name="de Vos W.M."/>
            <person name="Barrangou R."/>
            <person name="Klaenhammer T.R."/>
            <person name="Caufield P.W."/>
            <person name="Cui Y."/>
            <person name="Zhang H."/>
            <person name="O'Toole P.W."/>
        </authorList>
    </citation>
    <scope>NUCLEOTIDE SEQUENCE [LARGE SCALE GENOMIC DNA]</scope>
    <source>
        <strain evidence="1 2">DSM 14500</strain>
    </source>
</reference>
<dbReference type="Gene3D" id="3.40.50.1000">
    <property type="entry name" value="HAD superfamily/HAD-like"/>
    <property type="match status" value="1"/>
</dbReference>
<dbReference type="GO" id="GO:0016791">
    <property type="term" value="F:phosphatase activity"/>
    <property type="evidence" value="ECO:0007669"/>
    <property type="project" value="TreeGrafter"/>
</dbReference>
<dbReference type="PATRIC" id="fig|1423770.3.peg.1979"/>
<dbReference type="PROSITE" id="PS01228">
    <property type="entry name" value="COF_1"/>
    <property type="match status" value="1"/>
</dbReference>